<reference evidence="9" key="2">
    <citation type="submission" date="2021-01" db="UniProtKB">
        <authorList>
            <consortium name="EnsemblMetazoa"/>
        </authorList>
    </citation>
    <scope>IDENTIFICATION</scope>
</reference>
<keyword evidence="10" id="KW-1185">Reference proteome</keyword>
<evidence type="ECO:0000259" key="7">
    <source>
        <dbReference type="Pfam" id="PF00082"/>
    </source>
</evidence>
<keyword evidence="4 5" id="KW-0720">Serine protease</keyword>
<dbReference type="FunFam" id="3.30.70.80:FF:000013">
    <property type="entry name" value="Alkaline serine protease"/>
    <property type="match status" value="1"/>
</dbReference>
<keyword evidence="3 5" id="KW-0378">Hydrolase</keyword>
<feature type="active site" description="Charge relay system" evidence="5">
    <location>
        <position position="178"/>
    </location>
</feature>
<keyword evidence="6" id="KW-0732">Signal</keyword>
<dbReference type="FunFam" id="3.40.50.200:FF:000056">
    <property type="entry name" value="Uncharacterized protein"/>
    <property type="match status" value="1"/>
</dbReference>
<dbReference type="Proteomes" id="UP000007110">
    <property type="component" value="Unassembled WGS sequence"/>
</dbReference>
<dbReference type="InterPro" id="IPR015500">
    <property type="entry name" value="Peptidase_S8_subtilisin-rel"/>
</dbReference>
<dbReference type="Gene3D" id="3.40.50.200">
    <property type="entry name" value="Peptidase S8/S53 domain"/>
    <property type="match status" value="1"/>
</dbReference>
<dbReference type="PANTHER" id="PTHR43806">
    <property type="entry name" value="PEPTIDASE S8"/>
    <property type="match status" value="1"/>
</dbReference>
<dbReference type="Pfam" id="PF05922">
    <property type="entry name" value="Inhibitor_I9"/>
    <property type="match status" value="1"/>
</dbReference>
<evidence type="ECO:0000256" key="2">
    <source>
        <dbReference type="ARBA" id="ARBA00022670"/>
    </source>
</evidence>
<organism evidence="9 10">
    <name type="scientific">Strongylocentrotus purpuratus</name>
    <name type="common">Purple sea urchin</name>
    <dbReference type="NCBI Taxonomy" id="7668"/>
    <lineage>
        <taxon>Eukaryota</taxon>
        <taxon>Metazoa</taxon>
        <taxon>Echinodermata</taxon>
        <taxon>Eleutherozoa</taxon>
        <taxon>Echinozoa</taxon>
        <taxon>Echinoidea</taxon>
        <taxon>Euechinoidea</taxon>
        <taxon>Echinacea</taxon>
        <taxon>Camarodonta</taxon>
        <taxon>Echinidea</taxon>
        <taxon>Strongylocentrotidae</taxon>
        <taxon>Strongylocentrotus</taxon>
    </lineage>
</organism>
<dbReference type="InterPro" id="IPR010259">
    <property type="entry name" value="S8pro/Inhibitor_I9"/>
</dbReference>
<evidence type="ECO:0000256" key="3">
    <source>
        <dbReference type="ARBA" id="ARBA00022801"/>
    </source>
</evidence>
<dbReference type="PROSITE" id="PS00137">
    <property type="entry name" value="SUBTILASE_HIS"/>
    <property type="match status" value="1"/>
</dbReference>
<feature type="domain" description="Inhibitor I9" evidence="8">
    <location>
        <begin position="33"/>
        <end position="107"/>
    </location>
</feature>
<dbReference type="InterPro" id="IPR037045">
    <property type="entry name" value="S8pro/Inhibitor_I9_sf"/>
</dbReference>
<dbReference type="GO" id="GO:0004252">
    <property type="term" value="F:serine-type endopeptidase activity"/>
    <property type="evidence" value="ECO:0000318"/>
    <property type="project" value="GO_Central"/>
</dbReference>
<dbReference type="CDD" id="cd04077">
    <property type="entry name" value="Peptidases_S8_PCSK9_ProteinaseK_like"/>
    <property type="match status" value="1"/>
</dbReference>
<dbReference type="SUPFAM" id="SSF52743">
    <property type="entry name" value="Subtilisin-like"/>
    <property type="match status" value="1"/>
</dbReference>
<dbReference type="OrthoDB" id="206201at2759"/>
<proteinExistence type="inferred from homology"/>
<accession>A0A7M7RET2</accession>
<dbReference type="AlphaFoldDB" id="A0A7M7RET2"/>
<dbReference type="Pfam" id="PF00082">
    <property type="entry name" value="Peptidase_S8"/>
    <property type="match status" value="1"/>
</dbReference>
<dbReference type="EnsemblMetazoa" id="XM_782585">
    <property type="protein sequence ID" value="XP_787678"/>
    <property type="gene ID" value="LOC582641"/>
</dbReference>
<dbReference type="PRINTS" id="PR00723">
    <property type="entry name" value="SUBTILISIN"/>
</dbReference>
<evidence type="ECO:0000259" key="8">
    <source>
        <dbReference type="Pfam" id="PF05922"/>
    </source>
</evidence>
<reference evidence="10" key="1">
    <citation type="submission" date="2015-02" db="EMBL/GenBank/DDBJ databases">
        <title>Genome sequencing for Strongylocentrotus purpuratus.</title>
        <authorList>
            <person name="Murali S."/>
            <person name="Liu Y."/>
            <person name="Vee V."/>
            <person name="English A."/>
            <person name="Wang M."/>
            <person name="Skinner E."/>
            <person name="Han Y."/>
            <person name="Muzny D.M."/>
            <person name="Worley K.C."/>
            <person name="Gibbs R.A."/>
        </authorList>
    </citation>
    <scope>NUCLEOTIDE SEQUENCE</scope>
</reference>
<dbReference type="InterPro" id="IPR000209">
    <property type="entry name" value="Peptidase_S8/S53_dom"/>
</dbReference>
<protein>
    <submittedName>
        <fullName evidence="9">Uncharacterized protein</fullName>
    </submittedName>
</protein>
<comment type="similarity">
    <text evidence="1 5">Belongs to the peptidase S8 family.</text>
</comment>
<evidence type="ECO:0000256" key="1">
    <source>
        <dbReference type="ARBA" id="ARBA00011073"/>
    </source>
</evidence>
<dbReference type="KEGG" id="spu:582641"/>
<evidence type="ECO:0000256" key="5">
    <source>
        <dbReference type="PROSITE-ProRule" id="PRU01240"/>
    </source>
</evidence>
<dbReference type="SUPFAM" id="SSF54897">
    <property type="entry name" value="Protease propeptides/inhibitors"/>
    <property type="match status" value="1"/>
</dbReference>
<dbReference type="Gene3D" id="3.30.70.80">
    <property type="entry name" value="Peptidase S8 propeptide/proteinase inhibitor I9"/>
    <property type="match status" value="1"/>
</dbReference>
<dbReference type="InterPro" id="IPR022398">
    <property type="entry name" value="Peptidase_S8_His-AS"/>
</dbReference>
<feature type="active site" description="Charge relay system" evidence="5">
    <location>
        <position position="330"/>
    </location>
</feature>
<dbReference type="InterPro" id="IPR050131">
    <property type="entry name" value="Peptidase_S8_subtilisin-like"/>
</dbReference>
<dbReference type="OMA" id="CGIDYVT"/>
<feature type="active site" description="Charge relay system" evidence="5">
    <location>
        <position position="144"/>
    </location>
</feature>
<evidence type="ECO:0000256" key="6">
    <source>
        <dbReference type="SAM" id="SignalP"/>
    </source>
</evidence>
<dbReference type="GeneID" id="582641"/>
<dbReference type="InterPro" id="IPR034193">
    <property type="entry name" value="PCSK9_ProteinaseK-like"/>
</dbReference>
<feature type="chain" id="PRO_5029580475" evidence="6">
    <location>
        <begin position="19"/>
        <end position="383"/>
    </location>
</feature>
<dbReference type="InterPro" id="IPR023828">
    <property type="entry name" value="Peptidase_S8_Ser-AS"/>
</dbReference>
<dbReference type="GO" id="GO:0006508">
    <property type="term" value="P:proteolysis"/>
    <property type="evidence" value="ECO:0007669"/>
    <property type="project" value="UniProtKB-KW"/>
</dbReference>
<dbReference type="PROSITE" id="PS51892">
    <property type="entry name" value="SUBTILASE"/>
    <property type="match status" value="1"/>
</dbReference>
<dbReference type="InterPro" id="IPR036852">
    <property type="entry name" value="Peptidase_S8/S53_dom_sf"/>
</dbReference>
<dbReference type="GO" id="GO:0005615">
    <property type="term" value="C:extracellular space"/>
    <property type="evidence" value="ECO:0000318"/>
    <property type="project" value="GO_Central"/>
</dbReference>
<dbReference type="InParanoid" id="A0A7M7RET2"/>
<keyword evidence="2 5" id="KW-0645">Protease</keyword>
<evidence type="ECO:0000313" key="10">
    <source>
        <dbReference type="Proteomes" id="UP000007110"/>
    </source>
</evidence>
<dbReference type="FunFam" id="3.40.50.200:FF:000078">
    <property type="entry name" value="Uncharacterized protein"/>
    <property type="match status" value="1"/>
</dbReference>
<sequence>MMKLIVVILTAFVAATTAKNATLYKVEEPSKDQYIVVVKPSYAHNDVEAIKKLILNDVSGIYSGAFIKHTYAKAIKGFSAKLTERAVKKLLTREEIEYITQDGVVRTSGVASWGLDRIDQRELPLDGIANFKGNGSGINAYIIDTGIYPESLYFDGRATPAFDASPKKGAYGIDCNGHGTHCAGIIGGNTYGVARGVELFGVRVLGCKGSGATSDVIAGIEYVAASGQQPAVASMSLGGFPNKALDNAVQGLIDAGVIVVAAAGNFDMHACKSSPARVTEAITVGATDITDKRADFSNYGKCVDVFAPGVDIPSAWIGGPEETRILSGTSMACPHVAGAAAIALGNTRGQSPTQLKQEIIDNATTDVISKVGQRSPNRLLYVP</sequence>
<dbReference type="PROSITE" id="PS00138">
    <property type="entry name" value="SUBTILASE_SER"/>
    <property type="match status" value="1"/>
</dbReference>
<feature type="domain" description="Peptidase S8/S53" evidence="7">
    <location>
        <begin position="141"/>
        <end position="365"/>
    </location>
</feature>
<evidence type="ECO:0000313" key="9">
    <source>
        <dbReference type="EnsemblMetazoa" id="XP_787678"/>
    </source>
</evidence>
<name>A0A7M7RET2_STRPU</name>
<evidence type="ECO:0000256" key="4">
    <source>
        <dbReference type="ARBA" id="ARBA00022825"/>
    </source>
</evidence>
<dbReference type="PANTHER" id="PTHR43806:SF11">
    <property type="entry name" value="CEREVISIN-RELATED"/>
    <property type="match status" value="1"/>
</dbReference>
<feature type="signal peptide" evidence="6">
    <location>
        <begin position="1"/>
        <end position="18"/>
    </location>
</feature>
<dbReference type="RefSeq" id="XP_787678.4">
    <property type="nucleotide sequence ID" value="XM_782585.5"/>
</dbReference>